<keyword evidence="9" id="KW-1185">Reference proteome</keyword>
<dbReference type="SUPFAM" id="SSF58104">
    <property type="entry name" value="Methyl-accepting chemotaxis protein (MCP) signaling domain"/>
    <property type="match status" value="1"/>
</dbReference>
<comment type="similarity">
    <text evidence="3">Belongs to the methyl-accepting chemotaxis (MCP) protein family.</text>
</comment>
<dbReference type="InterPro" id="IPR004089">
    <property type="entry name" value="MCPsignal_dom"/>
</dbReference>
<dbReference type="InterPro" id="IPR004090">
    <property type="entry name" value="Chemotax_Me-accpt_rcpt"/>
</dbReference>
<dbReference type="Pfam" id="PF00015">
    <property type="entry name" value="MCPsignal"/>
    <property type="match status" value="1"/>
</dbReference>
<dbReference type="EMBL" id="BAABBO010000001">
    <property type="protein sequence ID" value="GAA3951715.1"/>
    <property type="molecule type" value="Genomic_DNA"/>
</dbReference>
<keyword evidence="5" id="KW-0472">Membrane</keyword>
<dbReference type="InterPro" id="IPR003660">
    <property type="entry name" value="HAMP_dom"/>
</dbReference>
<evidence type="ECO:0000256" key="4">
    <source>
        <dbReference type="PROSITE-ProRule" id="PRU00284"/>
    </source>
</evidence>
<dbReference type="RefSeq" id="WP_344803597.1">
    <property type="nucleotide sequence ID" value="NZ_BAABBO010000001.1"/>
</dbReference>
<evidence type="ECO:0000313" key="9">
    <source>
        <dbReference type="Proteomes" id="UP001501337"/>
    </source>
</evidence>
<feature type="domain" description="Methyl-accepting transducer" evidence="6">
    <location>
        <begin position="503"/>
        <end position="739"/>
    </location>
</feature>
<accession>A0ABP7NPY6</accession>
<evidence type="ECO:0000259" key="7">
    <source>
        <dbReference type="PROSITE" id="PS50885"/>
    </source>
</evidence>
<dbReference type="CDD" id="cd11386">
    <property type="entry name" value="MCP_signal"/>
    <property type="match status" value="1"/>
</dbReference>
<organism evidence="8 9">
    <name type="scientific">Allohahella marinimesophila</name>
    <dbReference type="NCBI Taxonomy" id="1054972"/>
    <lineage>
        <taxon>Bacteria</taxon>
        <taxon>Pseudomonadati</taxon>
        <taxon>Pseudomonadota</taxon>
        <taxon>Gammaproteobacteria</taxon>
        <taxon>Oceanospirillales</taxon>
        <taxon>Hahellaceae</taxon>
        <taxon>Allohahella</taxon>
    </lineage>
</organism>
<dbReference type="SMART" id="SM00283">
    <property type="entry name" value="MA"/>
    <property type="match status" value="1"/>
</dbReference>
<dbReference type="CDD" id="cd06225">
    <property type="entry name" value="HAMP"/>
    <property type="match status" value="1"/>
</dbReference>
<keyword evidence="5" id="KW-1133">Transmembrane helix</keyword>
<evidence type="ECO:0000256" key="3">
    <source>
        <dbReference type="ARBA" id="ARBA00029447"/>
    </source>
</evidence>
<protein>
    <submittedName>
        <fullName evidence="8">Methyl-accepting chemotaxis protein</fullName>
    </submittedName>
</protein>
<dbReference type="PANTHER" id="PTHR32089:SF120">
    <property type="entry name" value="METHYL-ACCEPTING CHEMOTAXIS PROTEIN TLPQ"/>
    <property type="match status" value="1"/>
</dbReference>
<proteinExistence type="inferred from homology"/>
<dbReference type="PANTHER" id="PTHR32089">
    <property type="entry name" value="METHYL-ACCEPTING CHEMOTAXIS PROTEIN MCPB"/>
    <property type="match status" value="1"/>
</dbReference>
<dbReference type="PRINTS" id="PR00260">
    <property type="entry name" value="CHEMTRNSDUCR"/>
</dbReference>
<dbReference type="SMART" id="SM00304">
    <property type="entry name" value="HAMP"/>
    <property type="match status" value="1"/>
</dbReference>
<keyword evidence="5" id="KW-0812">Transmembrane</keyword>
<feature type="transmembrane region" description="Helical" evidence="5">
    <location>
        <begin position="420"/>
        <end position="443"/>
    </location>
</feature>
<comment type="subcellular location">
    <subcellularLocation>
        <location evidence="1">Membrane</location>
    </subcellularLocation>
</comment>
<evidence type="ECO:0000313" key="8">
    <source>
        <dbReference type="EMBL" id="GAA3951715.1"/>
    </source>
</evidence>
<dbReference type="Proteomes" id="UP001501337">
    <property type="component" value="Unassembled WGS sequence"/>
</dbReference>
<comment type="caution">
    <text evidence="8">The sequence shown here is derived from an EMBL/GenBank/DDBJ whole genome shotgun (WGS) entry which is preliminary data.</text>
</comment>
<evidence type="ECO:0000259" key="6">
    <source>
        <dbReference type="PROSITE" id="PS50111"/>
    </source>
</evidence>
<reference evidence="9" key="1">
    <citation type="journal article" date="2019" name="Int. J. Syst. Evol. Microbiol.">
        <title>The Global Catalogue of Microorganisms (GCM) 10K type strain sequencing project: providing services to taxonomists for standard genome sequencing and annotation.</title>
        <authorList>
            <consortium name="The Broad Institute Genomics Platform"/>
            <consortium name="The Broad Institute Genome Sequencing Center for Infectious Disease"/>
            <person name="Wu L."/>
            <person name="Ma J."/>
        </authorList>
    </citation>
    <scope>NUCLEOTIDE SEQUENCE [LARGE SCALE GENOMIC DNA]</scope>
    <source>
        <strain evidence="9">JCM 17555</strain>
    </source>
</reference>
<dbReference type="CDD" id="cd18774">
    <property type="entry name" value="PDC2_HK_sensor"/>
    <property type="match status" value="1"/>
</dbReference>
<sequence>MNIQSKLSLGAFLLVLTSVVTVGGLSTYIAIKDAREEIETVAGKQLTTSASGVANNISDYFATMKAQVEALSADISIVEAMTQFSNTFQSFPDVLNVTREEQEASLRRYYTNEFQAKYASINTQDARKAVDFIPRLSDESVALQYAYISSNPMVLGEKDGLVADTRPGRYNEAHRRYHPSFRNYLQAFGYYDIFLVDSKTGHVVYSVFKELDYATSLLDGPYANSGLGQAFRAANQLQSANDSVLTDFAPYYPSFEAPAAFIASPIYREDSKIGVLVMQLPIDRINAVMTHHAKWEEAGYGATGETYLVGPDQTLRSQSRFQTTDPEGYLELMRALNTDAATLARMEKLNTGIGLQTVSSDGAIAALSGESGIARYRDYRDEEVISAYRPLEIQGLTFALLSEIEAAEAFAPVEVIRQNLIWGIALLSLLVALLGTATGWVAARLISRPIARAAGMMEDIASGEADLTRRMPVESKDEIGTLAQAFNRFLERLQNMVSEFGQGSSEIAIAATQLEGISTDTNTSIDLQHMQTDQLAPALTELAASVDEISRSATGAAETARETSTEIVAGRKIVGDCQQTILKLAKAVTTAGESIDALKHDSLQVGKVLQVIEDIAEQTNLLALNAAIEAARAGDTGRGFAVVADEVRNLAKRTQDSTLQIHDIVTRLQSGATDAVEIVAKSKSVSEDSVDKMACVHQTFETIQSNVLAISDASTQIAQAVHEQQYVTQDMNKSIIAIVDAAVTNKTGSETLHNASHALSAQAEEIRTIIGQYKC</sequence>
<name>A0ABP7NPY6_9GAMM</name>
<keyword evidence="2 4" id="KW-0807">Transducer</keyword>
<evidence type="ECO:0000256" key="5">
    <source>
        <dbReference type="SAM" id="Phobius"/>
    </source>
</evidence>
<evidence type="ECO:0000256" key="1">
    <source>
        <dbReference type="ARBA" id="ARBA00004370"/>
    </source>
</evidence>
<feature type="domain" description="HAMP" evidence="7">
    <location>
        <begin position="444"/>
        <end position="498"/>
    </location>
</feature>
<dbReference type="PROSITE" id="PS50111">
    <property type="entry name" value="CHEMOTAXIS_TRANSDUC_2"/>
    <property type="match status" value="1"/>
</dbReference>
<evidence type="ECO:0000256" key="2">
    <source>
        <dbReference type="ARBA" id="ARBA00023224"/>
    </source>
</evidence>
<dbReference type="Pfam" id="PF00672">
    <property type="entry name" value="HAMP"/>
    <property type="match status" value="1"/>
</dbReference>
<dbReference type="Gene3D" id="1.10.287.950">
    <property type="entry name" value="Methyl-accepting chemotaxis protein"/>
    <property type="match status" value="1"/>
</dbReference>
<gene>
    <name evidence="8" type="ORF">GCM10022278_08500</name>
</gene>
<dbReference type="Gene3D" id="3.30.450.20">
    <property type="entry name" value="PAS domain"/>
    <property type="match status" value="1"/>
</dbReference>
<dbReference type="PROSITE" id="PS50885">
    <property type="entry name" value="HAMP"/>
    <property type="match status" value="1"/>
</dbReference>